<geneLocation type="chloroplast" evidence="4"/>
<name>A0A1Z1MER0_9FLOR</name>
<evidence type="ECO:0000259" key="3">
    <source>
        <dbReference type="PROSITE" id="PS50206"/>
    </source>
</evidence>
<sequence length="360" mass="41498">MFNPKLKAIKLCDQEYVRYSKQLILNKINIEGQKRIKNFKILIIGVGGLGSPTAIYLVTSGIGYIGLIDGDKIEISNLNRQIIYQEREVNTLKVRTAKKKLHEINSRCKIITHTHNLNQSNSKEIIRYYDMVIDTTDNFATRYLINETCYGLNKPYIYGAAEQFIGQVGLFNYQDGINYSNLYPRYLDLKTHNCDLNGVIGISTGYVGILQANEAIKAIIGIKNQLNNKVLFCNLINTELKTKTIYSYKASNNNKIYNKNSVKKLKTTSSENTNRKLQKQIDLFLLVDLKSYNEFKKKRINKSINIPLVAFKLHKTLNFLKKQAEKKKLYITCETLHKSIIVASILENNLIRNYYVIREK</sequence>
<accession>A0A1Z1MER0</accession>
<dbReference type="Gene3D" id="3.40.50.720">
    <property type="entry name" value="NAD(P)-binding Rossmann-like Domain"/>
    <property type="match status" value="1"/>
</dbReference>
<keyword evidence="2" id="KW-0812">Transmembrane</keyword>
<dbReference type="GO" id="GO:0004792">
    <property type="term" value="F:thiosulfate-cyanide sulfurtransferase activity"/>
    <property type="evidence" value="ECO:0007669"/>
    <property type="project" value="TreeGrafter"/>
</dbReference>
<gene>
    <name evidence="4" type="primary">moeB</name>
</gene>
<dbReference type="PROSITE" id="PS50206">
    <property type="entry name" value="RHODANESE_3"/>
    <property type="match status" value="1"/>
</dbReference>
<keyword evidence="2" id="KW-0472">Membrane</keyword>
<dbReference type="CDD" id="cd00757">
    <property type="entry name" value="ThiF_MoeB_HesA_family"/>
    <property type="match status" value="1"/>
</dbReference>
<reference evidence="4" key="1">
    <citation type="journal article" date="2017" name="J. Phycol.">
        <title>Analysis of chloroplast genomes and a supermatrix inform reclassification of the Rhodomelaceae (Rhodophyta).</title>
        <authorList>
            <person name="Diaz-Tapia P."/>
            <person name="Maggs C.A."/>
            <person name="West J.A."/>
            <person name="Verbruggen H."/>
        </authorList>
    </citation>
    <scope>NUCLEOTIDE SEQUENCE</scope>
    <source>
        <strain evidence="4">PD745</strain>
    </source>
</reference>
<dbReference type="CDD" id="cd00158">
    <property type="entry name" value="RHOD"/>
    <property type="match status" value="1"/>
</dbReference>
<evidence type="ECO:0000256" key="1">
    <source>
        <dbReference type="ARBA" id="ARBA00009919"/>
    </source>
</evidence>
<dbReference type="InterPro" id="IPR036873">
    <property type="entry name" value="Rhodanese-like_dom_sf"/>
</dbReference>
<dbReference type="InterPro" id="IPR035985">
    <property type="entry name" value="Ubiquitin-activating_enz"/>
</dbReference>
<dbReference type="InterPro" id="IPR000594">
    <property type="entry name" value="ThiF_NAD_FAD-bd"/>
</dbReference>
<dbReference type="PANTHER" id="PTHR10953">
    <property type="entry name" value="UBIQUITIN-ACTIVATING ENZYME E1"/>
    <property type="match status" value="1"/>
</dbReference>
<feature type="domain" description="Rhodanese" evidence="3">
    <location>
        <begin position="280"/>
        <end position="360"/>
    </location>
</feature>
<comment type="similarity">
    <text evidence="1">Belongs to the HesA/MoeB/ThiF family.</text>
</comment>
<keyword evidence="2" id="KW-1133">Transmembrane helix</keyword>
<dbReference type="Gene3D" id="3.40.250.10">
    <property type="entry name" value="Rhodanese-like domain"/>
    <property type="match status" value="1"/>
</dbReference>
<dbReference type="SUPFAM" id="SSF52821">
    <property type="entry name" value="Rhodanese/Cell cycle control phosphatase"/>
    <property type="match status" value="1"/>
</dbReference>
<dbReference type="FunFam" id="3.40.50.720:FF:000080">
    <property type="entry name" value="Thiazole biosynthesis adenylyltransferase ThiF"/>
    <property type="match status" value="1"/>
</dbReference>
<organism evidence="4">
    <name type="scientific">Chondria sp.</name>
    <name type="common">in: red algae</name>
    <dbReference type="NCBI Taxonomy" id="1982705"/>
    <lineage>
        <taxon>Eukaryota</taxon>
        <taxon>Rhodophyta</taxon>
        <taxon>Florideophyceae</taxon>
        <taxon>Rhodymeniophycidae</taxon>
        <taxon>Ceramiales</taxon>
        <taxon>Rhodomelaceae</taxon>
        <taxon>Chondrieae</taxon>
        <taxon>Chondria</taxon>
    </lineage>
</organism>
<dbReference type="GO" id="GO:0005737">
    <property type="term" value="C:cytoplasm"/>
    <property type="evidence" value="ECO:0007669"/>
    <property type="project" value="TreeGrafter"/>
</dbReference>
<dbReference type="AlphaFoldDB" id="A0A1Z1MER0"/>
<dbReference type="PANTHER" id="PTHR10953:SF102">
    <property type="entry name" value="ADENYLYLTRANSFERASE AND SULFURTRANSFERASE MOCS3"/>
    <property type="match status" value="1"/>
</dbReference>
<dbReference type="EMBL" id="MF101431">
    <property type="protein sequence ID" value="ARW64234.1"/>
    <property type="molecule type" value="Genomic_DNA"/>
</dbReference>
<dbReference type="SUPFAM" id="SSF69572">
    <property type="entry name" value="Activating enzymes of the ubiquitin-like proteins"/>
    <property type="match status" value="1"/>
</dbReference>
<evidence type="ECO:0000313" key="4">
    <source>
        <dbReference type="EMBL" id="ARW64234.1"/>
    </source>
</evidence>
<feature type="transmembrane region" description="Helical" evidence="2">
    <location>
        <begin position="41"/>
        <end position="67"/>
    </location>
</feature>
<proteinExistence type="inferred from homology"/>
<dbReference type="InterPro" id="IPR045886">
    <property type="entry name" value="ThiF/MoeB/HesA"/>
</dbReference>
<dbReference type="Pfam" id="PF00899">
    <property type="entry name" value="ThiF"/>
    <property type="match status" value="1"/>
</dbReference>
<dbReference type="GO" id="GO:0016779">
    <property type="term" value="F:nucleotidyltransferase activity"/>
    <property type="evidence" value="ECO:0007669"/>
    <property type="project" value="TreeGrafter"/>
</dbReference>
<keyword evidence="4" id="KW-0150">Chloroplast</keyword>
<dbReference type="InterPro" id="IPR001763">
    <property type="entry name" value="Rhodanese-like_dom"/>
</dbReference>
<dbReference type="GO" id="GO:0008641">
    <property type="term" value="F:ubiquitin-like modifier activating enzyme activity"/>
    <property type="evidence" value="ECO:0007669"/>
    <property type="project" value="InterPro"/>
</dbReference>
<evidence type="ECO:0000256" key="2">
    <source>
        <dbReference type="SAM" id="Phobius"/>
    </source>
</evidence>
<protein>
    <submittedName>
        <fullName evidence="4">Molybdopterin biosynthesis protein</fullName>
    </submittedName>
</protein>
<keyword evidence="4" id="KW-0934">Plastid</keyword>